<dbReference type="AlphaFoldDB" id="A3K3U2"/>
<dbReference type="Gene3D" id="3.30.565.10">
    <property type="entry name" value="Histidine kinase-like ATPase, C-terminal domain"/>
    <property type="match status" value="1"/>
</dbReference>
<accession>A3K3U2</accession>
<dbReference type="SUPFAM" id="SSF55874">
    <property type="entry name" value="ATPase domain of HSP90 chaperone/DNA topoisomerase II/histidine kinase"/>
    <property type="match status" value="1"/>
</dbReference>
<dbReference type="GO" id="GO:0004674">
    <property type="term" value="F:protein serine/threonine kinase activity"/>
    <property type="evidence" value="ECO:0007669"/>
    <property type="project" value="UniProtKB-KW"/>
</dbReference>
<keyword evidence="1" id="KW-0808">Transferase</keyword>
<keyword evidence="4" id="KW-1185">Reference proteome</keyword>
<proteinExistence type="predicted"/>
<evidence type="ECO:0000313" key="4">
    <source>
        <dbReference type="Proteomes" id="UP000005713"/>
    </source>
</evidence>
<evidence type="ECO:0000259" key="2">
    <source>
        <dbReference type="Pfam" id="PF13581"/>
    </source>
</evidence>
<keyword evidence="1" id="KW-0723">Serine/threonine-protein kinase</keyword>
<protein>
    <submittedName>
        <fullName evidence="3">Anti-sigma B factor, putative</fullName>
    </submittedName>
</protein>
<dbReference type="PANTHER" id="PTHR35526">
    <property type="entry name" value="ANTI-SIGMA-F FACTOR RSBW-RELATED"/>
    <property type="match status" value="1"/>
</dbReference>
<gene>
    <name evidence="3" type="ORF">SSE37_11699</name>
</gene>
<evidence type="ECO:0000313" key="3">
    <source>
        <dbReference type="EMBL" id="EBA08206.1"/>
    </source>
</evidence>
<dbReference type="Proteomes" id="UP000005713">
    <property type="component" value="Unassembled WGS sequence"/>
</dbReference>
<name>A3K3U2_SAGS3</name>
<dbReference type="InterPro" id="IPR050267">
    <property type="entry name" value="Anti-sigma-factor_SerPK"/>
</dbReference>
<sequence length="156" mass="16908">MEAEMNAELRDGGTLVIQGVLGNTPQAVTLALHQVRAHLDRRPPFSDLDLSWEIVVAEVLNNIVEHAYADGCAGTISLHLTFRPDSLRAEFRDTGVAMPGHTPPKGMAANLDVPIADLPEGGFGWHLIRTLVTDLDYSCTEGTNRLALEMLLSHAS</sequence>
<dbReference type="PANTHER" id="PTHR35526:SF3">
    <property type="entry name" value="ANTI-SIGMA-F FACTOR RSBW"/>
    <property type="match status" value="1"/>
</dbReference>
<dbReference type="CDD" id="cd16936">
    <property type="entry name" value="HATPase_RsbW-like"/>
    <property type="match status" value="1"/>
</dbReference>
<dbReference type="InterPro" id="IPR036890">
    <property type="entry name" value="HATPase_C_sf"/>
</dbReference>
<feature type="domain" description="Histidine kinase/HSP90-like ATPase" evidence="2">
    <location>
        <begin position="23"/>
        <end position="147"/>
    </location>
</feature>
<dbReference type="Pfam" id="PF13581">
    <property type="entry name" value="HATPase_c_2"/>
    <property type="match status" value="1"/>
</dbReference>
<organism evidence="3 4">
    <name type="scientific">Sagittula stellata (strain ATCC 700073 / DSM 11524 / E-37)</name>
    <dbReference type="NCBI Taxonomy" id="388399"/>
    <lineage>
        <taxon>Bacteria</taxon>
        <taxon>Pseudomonadati</taxon>
        <taxon>Pseudomonadota</taxon>
        <taxon>Alphaproteobacteria</taxon>
        <taxon>Rhodobacterales</taxon>
        <taxon>Roseobacteraceae</taxon>
        <taxon>Sagittula</taxon>
    </lineage>
</organism>
<keyword evidence="1" id="KW-0418">Kinase</keyword>
<comment type="caution">
    <text evidence="3">The sequence shown here is derived from an EMBL/GenBank/DDBJ whole genome shotgun (WGS) entry which is preliminary data.</text>
</comment>
<dbReference type="eggNOG" id="COG2172">
    <property type="taxonomic scope" value="Bacteria"/>
</dbReference>
<reference evidence="3 4" key="1">
    <citation type="submission" date="2006-06" db="EMBL/GenBank/DDBJ databases">
        <authorList>
            <person name="Moran M.A."/>
            <person name="Ferriera S."/>
            <person name="Johnson J."/>
            <person name="Kravitz S."/>
            <person name="Beeson K."/>
            <person name="Sutton G."/>
            <person name="Rogers Y.-H."/>
            <person name="Friedman R."/>
            <person name="Frazier M."/>
            <person name="Venter J.C."/>
        </authorList>
    </citation>
    <scope>NUCLEOTIDE SEQUENCE [LARGE SCALE GENOMIC DNA]</scope>
    <source>
        <strain evidence="3 4">E-37</strain>
    </source>
</reference>
<evidence type="ECO:0000256" key="1">
    <source>
        <dbReference type="ARBA" id="ARBA00022527"/>
    </source>
</evidence>
<dbReference type="EMBL" id="AAYA01000006">
    <property type="protein sequence ID" value="EBA08206.1"/>
    <property type="molecule type" value="Genomic_DNA"/>
</dbReference>
<dbReference type="InterPro" id="IPR003594">
    <property type="entry name" value="HATPase_dom"/>
</dbReference>